<reference evidence="1 2" key="1">
    <citation type="journal article" date="2021" name="ISME Commun">
        <title>Automated analysis of genomic sequences facilitates high-throughput and comprehensive description of bacteria.</title>
        <authorList>
            <person name="Hitch T.C.A."/>
        </authorList>
    </citation>
    <scope>NUCLEOTIDE SEQUENCE [LARGE SCALE GENOMIC DNA]</scope>
    <source>
        <strain evidence="1 2">Sanger_18</strain>
    </source>
</reference>
<proteinExistence type="predicted"/>
<organism evidence="1 2">
    <name type="scientific">Suilimivivens aceti</name>
    <dbReference type="NCBI Taxonomy" id="2981774"/>
    <lineage>
        <taxon>Bacteria</taxon>
        <taxon>Bacillati</taxon>
        <taxon>Bacillota</taxon>
        <taxon>Clostridia</taxon>
        <taxon>Lachnospirales</taxon>
        <taxon>Lachnospiraceae</taxon>
        <taxon>Suilimivivens</taxon>
    </lineage>
</organism>
<dbReference type="RefSeq" id="WP_118798760.1">
    <property type="nucleotide sequence ID" value="NZ_JAOQKJ010000005.1"/>
</dbReference>
<sequence length="100" mass="11312">MKSYFGFSSHTNRTLSEEELQRNALLSDLEQTKKALEIAYAGFDNVTEPDLIDCYIYEVNSVLKRYKFLMEQAAHLCMLPEEKTTASVLNTEAPAATLIS</sequence>
<dbReference type="EMBL" id="JAOQKJ010000005">
    <property type="protein sequence ID" value="MCU6744204.1"/>
    <property type="molecule type" value="Genomic_DNA"/>
</dbReference>
<protein>
    <submittedName>
        <fullName evidence="1">YaaL family protein</fullName>
    </submittedName>
</protein>
<dbReference type="InterPro" id="IPR019644">
    <property type="entry name" value="DUF2508"/>
</dbReference>
<name>A0ABT2T336_9FIRM</name>
<comment type="caution">
    <text evidence="1">The sequence shown here is derived from an EMBL/GenBank/DDBJ whole genome shotgun (WGS) entry which is preliminary data.</text>
</comment>
<dbReference type="Proteomes" id="UP001652432">
    <property type="component" value="Unassembled WGS sequence"/>
</dbReference>
<gene>
    <name evidence="1" type="ORF">OCV77_06800</name>
</gene>
<evidence type="ECO:0000313" key="1">
    <source>
        <dbReference type="EMBL" id="MCU6744204.1"/>
    </source>
</evidence>
<keyword evidence="2" id="KW-1185">Reference proteome</keyword>
<dbReference type="Pfam" id="PF10704">
    <property type="entry name" value="DUF2508"/>
    <property type="match status" value="1"/>
</dbReference>
<evidence type="ECO:0000313" key="2">
    <source>
        <dbReference type="Proteomes" id="UP001652432"/>
    </source>
</evidence>
<accession>A0ABT2T336</accession>